<dbReference type="PANTHER" id="PTHR30408:SF12">
    <property type="entry name" value="TYPE I RESTRICTION ENZYME MJAVIII SPECIFICITY SUBUNIT"/>
    <property type="match status" value="1"/>
</dbReference>
<dbReference type="Gene3D" id="3.90.220.20">
    <property type="entry name" value="DNA methylase specificity domains"/>
    <property type="match status" value="2"/>
</dbReference>
<keyword evidence="6" id="KW-1185">Reference proteome</keyword>
<gene>
    <name evidence="5" type="ORF">SAMN04488062_102264</name>
</gene>
<protein>
    <submittedName>
        <fullName evidence="5">Type I restriction enzyme, S subunit</fullName>
    </submittedName>
</protein>
<evidence type="ECO:0000256" key="1">
    <source>
        <dbReference type="ARBA" id="ARBA00010923"/>
    </source>
</evidence>
<dbReference type="AlphaFoldDB" id="A0A1G7XDF3"/>
<evidence type="ECO:0000259" key="4">
    <source>
        <dbReference type="Pfam" id="PF01420"/>
    </source>
</evidence>
<proteinExistence type="inferred from homology"/>
<feature type="domain" description="Type I restriction modification DNA specificity" evidence="4">
    <location>
        <begin position="16"/>
        <end position="183"/>
    </location>
</feature>
<dbReference type="OrthoDB" id="667970at2"/>
<dbReference type="InterPro" id="IPR000055">
    <property type="entry name" value="Restrct_endonuc_typeI_TRD"/>
</dbReference>
<accession>A0A1G7XDF3</accession>
<dbReference type="Proteomes" id="UP000199274">
    <property type="component" value="Unassembled WGS sequence"/>
</dbReference>
<evidence type="ECO:0000256" key="3">
    <source>
        <dbReference type="ARBA" id="ARBA00023125"/>
    </source>
</evidence>
<comment type="similarity">
    <text evidence="1">Belongs to the type-I restriction system S methylase family.</text>
</comment>
<evidence type="ECO:0000256" key="2">
    <source>
        <dbReference type="ARBA" id="ARBA00022747"/>
    </source>
</evidence>
<dbReference type="PANTHER" id="PTHR30408">
    <property type="entry name" value="TYPE-1 RESTRICTION ENZYME ECOKI SPECIFICITY PROTEIN"/>
    <property type="match status" value="1"/>
</dbReference>
<dbReference type="EMBL" id="FNDB01000002">
    <property type="protein sequence ID" value="SDG82134.1"/>
    <property type="molecule type" value="Genomic_DNA"/>
</dbReference>
<evidence type="ECO:0000313" key="6">
    <source>
        <dbReference type="Proteomes" id="UP000199274"/>
    </source>
</evidence>
<keyword evidence="3" id="KW-0238">DNA-binding</keyword>
<name>A0A1G7XDF3_9FLAO</name>
<dbReference type="STRING" id="178355.SAMN04488062_102264"/>
<dbReference type="Pfam" id="PF01420">
    <property type="entry name" value="Methylase_S"/>
    <property type="match status" value="2"/>
</dbReference>
<reference evidence="6" key="1">
    <citation type="submission" date="2016-10" db="EMBL/GenBank/DDBJ databases">
        <authorList>
            <person name="Varghese N."/>
            <person name="Submissions S."/>
        </authorList>
    </citation>
    <scope>NUCLEOTIDE SEQUENCE [LARGE SCALE GENOMIC DNA]</scope>
    <source>
        <strain evidence="6">CGMCC 1.2747</strain>
    </source>
</reference>
<dbReference type="RefSeq" id="WP_091255214.1">
    <property type="nucleotide sequence ID" value="NZ_FNDB01000002.1"/>
</dbReference>
<keyword evidence="2" id="KW-0680">Restriction system</keyword>
<dbReference type="CDD" id="cd17283">
    <property type="entry name" value="RMtype1_S_Hpy180ORF7835P_TRD2-CR2_like"/>
    <property type="match status" value="1"/>
</dbReference>
<dbReference type="InterPro" id="IPR044946">
    <property type="entry name" value="Restrct_endonuc_typeI_TRD_sf"/>
</dbReference>
<dbReference type="GO" id="GO:0009307">
    <property type="term" value="P:DNA restriction-modification system"/>
    <property type="evidence" value="ECO:0007669"/>
    <property type="project" value="UniProtKB-KW"/>
</dbReference>
<dbReference type="SUPFAM" id="SSF116734">
    <property type="entry name" value="DNA methylase specificity domain"/>
    <property type="match status" value="2"/>
</dbReference>
<evidence type="ECO:0000313" key="5">
    <source>
        <dbReference type="EMBL" id="SDG82134.1"/>
    </source>
</evidence>
<dbReference type="GO" id="GO:0003677">
    <property type="term" value="F:DNA binding"/>
    <property type="evidence" value="ECO:0007669"/>
    <property type="project" value="UniProtKB-KW"/>
</dbReference>
<dbReference type="Gene3D" id="1.10.287.1120">
    <property type="entry name" value="Bipartite methylase S protein"/>
    <property type="match status" value="1"/>
</dbReference>
<feature type="domain" description="Type I restriction modification DNA specificity" evidence="4">
    <location>
        <begin position="204"/>
        <end position="376"/>
    </location>
</feature>
<sequence length="398" mass="45237">MVVKEGYQQTEVGVIPSEWKVKKIREVCQLINGRGFKPFEWKTDGLPIIRIQNLNGSQDYNYYQGIYDKKLEVDNGQLLFAWSGSRGTSFGPHIWNGSKGLLNYHTWKIVINENEISKPFFTYALKKLTKFIEDNAHGASALVHTQKWEMEGFEFPSPSNQIEQTAIATALSDADSLLTGLEKLIAKKRNIKQGTMQELLQPKEGWEVKKLGEVATIVRGASPRPIEDTKWFDKQSPVGWVRISDVTKSKKVLLETTQKLSDLGVKNSRLVENGNLIMSICATVGRPILTTFDVCIHDGFVFFKNPQVDRQYLYYFLTFIEDNWAKSGQTGSQMNLNTTLINNTEIPFPKSPEEQTIIATILSDMDAELTVLEQKLEKYKKIKLGMMQELLTGKTRLV</sequence>
<dbReference type="InterPro" id="IPR052021">
    <property type="entry name" value="Type-I_RS_S_subunit"/>
</dbReference>
<organism evidence="5 6">
    <name type="scientific">Flavobacterium omnivorum</name>
    <dbReference type="NCBI Taxonomy" id="178355"/>
    <lineage>
        <taxon>Bacteria</taxon>
        <taxon>Pseudomonadati</taxon>
        <taxon>Bacteroidota</taxon>
        <taxon>Flavobacteriia</taxon>
        <taxon>Flavobacteriales</taxon>
        <taxon>Flavobacteriaceae</taxon>
        <taxon>Flavobacterium</taxon>
    </lineage>
</organism>
<dbReference type="CDD" id="cd17254">
    <property type="entry name" value="RMtype1_S_FclI-TRD1-CR1_like"/>
    <property type="match status" value="1"/>
</dbReference>